<dbReference type="GO" id="GO:0006412">
    <property type="term" value="P:translation"/>
    <property type="evidence" value="ECO:0007669"/>
    <property type="project" value="TreeGrafter"/>
</dbReference>
<dbReference type="InterPro" id="IPR012340">
    <property type="entry name" value="NA-bd_OB-fold"/>
</dbReference>
<reference evidence="3 4" key="1">
    <citation type="submission" date="2024-01" db="EMBL/GenBank/DDBJ databases">
        <title>Complete Genome Sequence of Alkalicoccus halolimnae BZ-SZ-XJ29T, a Moderately Halophilic Bacterium Isolated from a Salt Lake.</title>
        <authorList>
            <person name="Zhao B."/>
        </authorList>
    </citation>
    <scope>NUCLEOTIDE SEQUENCE [LARGE SCALE GENOMIC DNA]</scope>
    <source>
        <strain evidence="3 4">BZ-SZ-XJ29</strain>
    </source>
</reference>
<evidence type="ECO:0000313" key="4">
    <source>
        <dbReference type="Proteomes" id="UP000321816"/>
    </source>
</evidence>
<evidence type="ECO:0000256" key="1">
    <source>
        <dbReference type="SAM" id="MobiDB-lite"/>
    </source>
</evidence>
<protein>
    <submittedName>
        <fullName evidence="3">S1 domain-containing post-transcriptional regulator GSP13</fullName>
    </submittedName>
</protein>
<dbReference type="Proteomes" id="UP000321816">
    <property type="component" value="Chromosome"/>
</dbReference>
<dbReference type="NCBIfam" id="NF005973">
    <property type="entry name" value="PRK08059.1"/>
    <property type="match status" value="1"/>
</dbReference>
<dbReference type="RefSeq" id="WP_147804478.1">
    <property type="nucleotide sequence ID" value="NZ_CP144914.1"/>
</dbReference>
<gene>
    <name evidence="3" type="primary">yugI</name>
    <name evidence="3" type="ORF">FTX54_013445</name>
</gene>
<evidence type="ECO:0000259" key="2">
    <source>
        <dbReference type="PROSITE" id="PS50126"/>
    </source>
</evidence>
<dbReference type="EMBL" id="CP144914">
    <property type="protein sequence ID" value="WWD79408.1"/>
    <property type="molecule type" value="Genomic_DNA"/>
</dbReference>
<dbReference type="PROSITE" id="PS50126">
    <property type="entry name" value="S1"/>
    <property type="match status" value="1"/>
</dbReference>
<keyword evidence="4" id="KW-1185">Reference proteome</keyword>
<dbReference type="GO" id="GO:0003735">
    <property type="term" value="F:structural constituent of ribosome"/>
    <property type="evidence" value="ECO:0007669"/>
    <property type="project" value="TreeGrafter"/>
</dbReference>
<dbReference type="KEGG" id="ahal:FTX54_013445"/>
<dbReference type="InterPro" id="IPR003029">
    <property type="entry name" value="S1_domain"/>
</dbReference>
<name>A0A5C7F235_9BACI</name>
<feature type="compositionally biased region" description="Low complexity" evidence="1">
    <location>
        <begin position="103"/>
        <end position="117"/>
    </location>
</feature>
<dbReference type="SMART" id="SM00316">
    <property type="entry name" value="S1"/>
    <property type="match status" value="1"/>
</dbReference>
<dbReference type="InterPro" id="IPR050437">
    <property type="entry name" value="Ribos_protein_bS1-like"/>
</dbReference>
<feature type="compositionally biased region" description="Basic and acidic residues" evidence="1">
    <location>
        <begin position="79"/>
        <end position="90"/>
    </location>
</feature>
<dbReference type="SUPFAM" id="SSF50249">
    <property type="entry name" value="Nucleic acid-binding proteins"/>
    <property type="match status" value="1"/>
</dbReference>
<feature type="domain" description="S1 motif" evidence="2">
    <location>
        <begin position="8"/>
        <end position="77"/>
    </location>
</feature>
<dbReference type="NCBIfam" id="NF040579">
    <property type="entry name" value="S1_dom_CvfD"/>
    <property type="match status" value="1"/>
</dbReference>
<dbReference type="Gene3D" id="2.40.50.140">
    <property type="entry name" value="Nucleic acid-binding proteins"/>
    <property type="match status" value="1"/>
</dbReference>
<dbReference type="FunFam" id="2.40.50.140:FF:000051">
    <property type="entry name" value="RNA-binding transcriptional accessory protein"/>
    <property type="match status" value="1"/>
</dbReference>
<feature type="region of interest" description="Disordered" evidence="1">
    <location>
        <begin position="72"/>
        <end position="124"/>
    </location>
</feature>
<dbReference type="Pfam" id="PF00575">
    <property type="entry name" value="S1"/>
    <property type="match status" value="1"/>
</dbReference>
<organism evidence="3 4">
    <name type="scientific">Alkalicoccus halolimnae</name>
    <dbReference type="NCBI Taxonomy" id="1667239"/>
    <lineage>
        <taxon>Bacteria</taxon>
        <taxon>Bacillati</taxon>
        <taxon>Bacillota</taxon>
        <taxon>Bacilli</taxon>
        <taxon>Bacillales</taxon>
        <taxon>Bacillaceae</taxon>
        <taxon>Alkalicoccus</taxon>
    </lineage>
</organism>
<proteinExistence type="predicted"/>
<dbReference type="OrthoDB" id="9810507at2"/>
<dbReference type="GO" id="GO:0005737">
    <property type="term" value="C:cytoplasm"/>
    <property type="evidence" value="ECO:0007669"/>
    <property type="project" value="UniProtKB-ARBA"/>
</dbReference>
<sequence>MSGQYEVGSIVEGKVTGIKPFGAFVALDEKKQGLVHISHIAHGYVKDINDNLSVGDVVKVKVLSVDEASGKISLSIKETQPKPERPERPRQSTGSGGGGGGAAKRSGGSQQQSQPQGFNTLEDKLKDWLKQSNEIQADLNKRIKK</sequence>
<accession>A0A5C7F235</accession>
<dbReference type="PANTHER" id="PTHR10724:SF10">
    <property type="entry name" value="S1 RNA-BINDING DOMAIN-CONTAINING PROTEIN 1"/>
    <property type="match status" value="1"/>
</dbReference>
<dbReference type="AlphaFoldDB" id="A0A5C7F235"/>
<evidence type="ECO:0000313" key="3">
    <source>
        <dbReference type="EMBL" id="WWD79408.1"/>
    </source>
</evidence>
<dbReference type="GO" id="GO:0003729">
    <property type="term" value="F:mRNA binding"/>
    <property type="evidence" value="ECO:0007669"/>
    <property type="project" value="TreeGrafter"/>
</dbReference>
<dbReference type="PANTHER" id="PTHR10724">
    <property type="entry name" value="30S RIBOSOMAL PROTEIN S1"/>
    <property type="match status" value="1"/>
</dbReference>